<dbReference type="PROSITE" id="PS50837">
    <property type="entry name" value="NACHT"/>
    <property type="match status" value="1"/>
</dbReference>
<feature type="transmembrane region" description="Helical" evidence="1">
    <location>
        <begin position="35"/>
        <end position="55"/>
    </location>
</feature>
<keyword evidence="4" id="KW-1185">Reference proteome</keyword>
<dbReference type="InterPro" id="IPR007111">
    <property type="entry name" value="NACHT_NTPase"/>
</dbReference>
<dbReference type="Gene3D" id="3.40.50.300">
    <property type="entry name" value="P-loop containing nucleotide triphosphate hydrolases"/>
    <property type="match status" value="1"/>
</dbReference>
<feature type="domain" description="NACHT" evidence="2">
    <location>
        <begin position="139"/>
        <end position="232"/>
    </location>
</feature>
<dbReference type="Proteomes" id="UP000256913">
    <property type="component" value="Unassembled WGS sequence"/>
</dbReference>
<dbReference type="InterPro" id="IPR027417">
    <property type="entry name" value="P-loop_NTPase"/>
</dbReference>
<dbReference type="Pfam" id="PF05729">
    <property type="entry name" value="NACHT"/>
    <property type="match status" value="1"/>
</dbReference>
<comment type="caution">
    <text evidence="3">The sequence shown here is derived from an EMBL/GenBank/DDBJ whole genome shotgun (WGS) entry which is preliminary data.</text>
</comment>
<evidence type="ECO:0000259" key="2">
    <source>
        <dbReference type="PROSITE" id="PS50837"/>
    </source>
</evidence>
<organism evidence="3 4">
    <name type="scientific">Asanoa ferruginea</name>
    <dbReference type="NCBI Taxonomy" id="53367"/>
    <lineage>
        <taxon>Bacteria</taxon>
        <taxon>Bacillati</taxon>
        <taxon>Actinomycetota</taxon>
        <taxon>Actinomycetes</taxon>
        <taxon>Micromonosporales</taxon>
        <taxon>Micromonosporaceae</taxon>
        <taxon>Asanoa</taxon>
    </lineage>
</organism>
<reference evidence="3 4" key="1">
    <citation type="submission" date="2018-08" db="EMBL/GenBank/DDBJ databases">
        <title>Sequencing the genomes of 1000 actinobacteria strains.</title>
        <authorList>
            <person name="Klenk H.-P."/>
        </authorList>
    </citation>
    <scope>NUCLEOTIDE SEQUENCE [LARGE SCALE GENOMIC DNA]</scope>
    <source>
        <strain evidence="3 4">DSM 44099</strain>
    </source>
</reference>
<dbReference type="AlphaFoldDB" id="A0A3E0A3R5"/>
<keyword evidence="1" id="KW-1133">Transmembrane helix</keyword>
<dbReference type="EMBL" id="QUMQ01000001">
    <property type="protein sequence ID" value="REG00941.1"/>
    <property type="molecule type" value="Genomic_DNA"/>
</dbReference>
<keyword evidence="1" id="KW-0812">Transmembrane</keyword>
<dbReference type="RefSeq" id="WP_147315727.1">
    <property type="nucleotide sequence ID" value="NZ_BONB01000010.1"/>
</dbReference>
<gene>
    <name evidence="3" type="ORF">DFJ67_7008</name>
</gene>
<protein>
    <submittedName>
        <fullName evidence="3">NACHT domain-containing protein</fullName>
    </submittedName>
</protein>
<evidence type="ECO:0000313" key="4">
    <source>
        <dbReference type="Proteomes" id="UP000256913"/>
    </source>
</evidence>
<evidence type="ECO:0000313" key="3">
    <source>
        <dbReference type="EMBL" id="REG00941.1"/>
    </source>
</evidence>
<dbReference type="OrthoDB" id="419058at2"/>
<feature type="transmembrane region" description="Helical" evidence="1">
    <location>
        <begin position="488"/>
        <end position="512"/>
    </location>
</feature>
<dbReference type="SUPFAM" id="SSF52540">
    <property type="entry name" value="P-loop containing nucleoside triphosphate hydrolases"/>
    <property type="match status" value="1"/>
</dbReference>
<feature type="transmembrane region" description="Helical" evidence="1">
    <location>
        <begin position="457"/>
        <end position="476"/>
    </location>
</feature>
<name>A0A3E0A3R5_9ACTN</name>
<sequence length="595" mass="65831">MQRISRAVAIVLVGLAIGLLGNVVADWIQVPNRWRPWIVLMLVGLVLAAVGAELITDRRQSDQPSIDDALSNLADVVRRQCWQTERQLRVDGAPAMPIRVRWISEQETAGSLRDLPSTLDAKTAGLDQIVKEYARIRSGRLVIVGEAGSGKTVLALRFAIDYLSQGAQGPVPLIFNVGSWNPLVMGLEEFLSAVLVRDYRTIAARTHGDELMADVLVQGRGILPILDGFDEIEEHLQSAALLQLNSFAAPMLVTSRPDEFFRAVAEVGAVSAAAVISIDSLSPDGVETYVGGPIAGGEIDTGWSVVIERIGRTDPMARKLAAVLSNALMLSLARTAYGRTPRSDPRELLKLAGLPSIMHIEEALMAALIPSVYGPHARRPSKSLTGRRHRWSNTDAERWLGFLASRLDDLGVQDIAWWELVKHPYLAPDPLPPTKIQRAAGLGHSLRMARRTWLQHLLLGYLIMGEIGYVLVRFLVPAAPYPPPPLPLALWIVVGIFLLVLMTVIELFAYVGGWGVWLAKVRFAYPLTGRLPWALIRFLEDACDRGVLHRSGAVYRFRHARLQDWLARSYRAEHWWARHTHEAALAERARPSEPV</sequence>
<proteinExistence type="predicted"/>
<evidence type="ECO:0000256" key="1">
    <source>
        <dbReference type="SAM" id="Phobius"/>
    </source>
</evidence>
<accession>A0A3E0A3R5</accession>
<keyword evidence="1" id="KW-0472">Membrane</keyword>